<sequence length="80" mass="8766">MKNKKGLEVGVEMTDEELMNLVGGFESATSIDVPYLFLPITRPFPTKGGIIVTPLYGIQPTPKYGIQPLYGIQPIDVKSI</sequence>
<dbReference type="OrthoDB" id="2086335at2"/>
<gene>
    <name evidence="1" type="ordered locus">Amet_1038</name>
</gene>
<dbReference type="RefSeq" id="WP_012062296.1">
    <property type="nucleotide sequence ID" value="NC_009633.1"/>
</dbReference>
<name>A6TM36_ALKMQ</name>
<protein>
    <submittedName>
        <fullName evidence="1">Uncharacterized protein</fullName>
    </submittedName>
</protein>
<organism evidence="1 2">
    <name type="scientific">Alkaliphilus metalliredigens (strain QYMF)</name>
    <dbReference type="NCBI Taxonomy" id="293826"/>
    <lineage>
        <taxon>Bacteria</taxon>
        <taxon>Bacillati</taxon>
        <taxon>Bacillota</taxon>
        <taxon>Clostridia</taxon>
        <taxon>Peptostreptococcales</taxon>
        <taxon>Natronincolaceae</taxon>
        <taxon>Alkaliphilus</taxon>
    </lineage>
</organism>
<dbReference type="HOGENOM" id="CLU_2581940_0_0_9"/>
<dbReference type="KEGG" id="amt:Amet_1038"/>
<dbReference type="Proteomes" id="UP000001572">
    <property type="component" value="Chromosome"/>
</dbReference>
<keyword evidence="2" id="KW-1185">Reference proteome</keyword>
<reference evidence="2" key="1">
    <citation type="journal article" date="2016" name="Genome Announc.">
        <title>Complete genome sequence of Alkaliphilus metalliredigens strain QYMF, an alkaliphilic and metal-reducing bacterium isolated from borax-contaminated leachate ponds.</title>
        <authorList>
            <person name="Hwang C."/>
            <person name="Copeland A."/>
            <person name="Lucas S."/>
            <person name="Lapidus A."/>
            <person name="Barry K."/>
            <person name="Detter J.C."/>
            <person name="Glavina Del Rio T."/>
            <person name="Hammon N."/>
            <person name="Israni S."/>
            <person name="Dalin E."/>
            <person name="Tice H."/>
            <person name="Pitluck S."/>
            <person name="Chertkov O."/>
            <person name="Brettin T."/>
            <person name="Bruce D."/>
            <person name="Han C."/>
            <person name="Schmutz J."/>
            <person name="Larimer F."/>
            <person name="Land M.L."/>
            <person name="Hauser L."/>
            <person name="Kyrpides N."/>
            <person name="Mikhailova N."/>
            <person name="Ye Q."/>
            <person name="Zhou J."/>
            <person name="Richardson P."/>
            <person name="Fields M.W."/>
        </authorList>
    </citation>
    <scope>NUCLEOTIDE SEQUENCE [LARGE SCALE GENOMIC DNA]</scope>
    <source>
        <strain evidence="2">QYMF</strain>
    </source>
</reference>
<evidence type="ECO:0000313" key="2">
    <source>
        <dbReference type="Proteomes" id="UP000001572"/>
    </source>
</evidence>
<evidence type="ECO:0000313" key="1">
    <source>
        <dbReference type="EMBL" id="ABR47254.1"/>
    </source>
</evidence>
<dbReference type="EMBL" id="CP000724">
    <property type="protein sequence ID" value="ABR47254.1"/>
    <property type="molecule type" value="Genomic_DNA"/>
</dbReference>
<proteinExistence type="predicted"/>
<dbReference type="AlphaFoldDB" id="A6TM36"/>
<accession>A6TM36</accession>